<evidence type="ECO:0000313" key="1">
    <source>
        <dbReference type="EnsemblMetazoa" id="RPRC008781-PA"/>
    </source>
</evidence>
<dbReference type="InParanoid" id="T1HXL1"/>
<dbReference type="EMBL" id="ACPB03026663">
    <property type="status" value="NOT_ANNOTATED_CDS"/>
    <property type="molecule type" value="Genomic_DNA"/>
</dbReference>
<dbReference type="Proteomes" id="UP000015103">
    <property type="component" value="Unassembled WGS sequence"/>
</dbReference>
<keyword evidence="2" id="KW-1185">Reference proteome</keyword>
<evidence type="ECO:0000313" key="2">
    <source>
        <dbReference type="Proteomes" id="UP000015103"/>
    </source>
</evidence>
<dbReference type="AlphaFoldDB" id="T1HXL1"/>
<protein>
    <submittedName>
        <fullName evidence="1">Uncharacterized protein</fullName>
    </submittedName>
</protein>
<reference evidence="1" key="1">
    <citation type="submission" date="2015-05" db="UniProtKB">
        <authorList>
            <consortium name="EnsemblMetazoa"/>
        </authorList>
    </citation>
    <scope>IDENTIFICATION</scope>
</reference>
<proteinExistence type="predicted"/>
<dbReference type="HOGENOM" id="CLU_2910827_0_0_1"/>
<accession>T1HXL1</accession>
<sequence length="62" mass="7188">EPLEELVIQKEVKTDSVKEAIKEKLEDAHEVKVTTIEESQEIQLRNKEFERPKAKCGTISHQ</sequence>
<dbReference type="EnsemblMetazoa" id="RPRC008781-RA">
    <property type="protein sequence ID" value="RPRC008781-PA"/>
    <property type="gene ID" value="RPRC008781"/>
</dbReference>
<organism evidence="1 2">
    <name type="scientific">Rhodnius prolixus</name>
    <name type="common">Triatomid bug</name>
    <dbReference type="NCBI Taxonomy" id="13249"/>
    <lineage>
        <taxon>Eukaryota</taxon>
        <taxon>Metazoa</taxon>
        <taxon>Ecdysozoa</taxon>
        <taxon>Arthropoda</taxon>
        <taxon>Hexapoda</taxon>
        <taxon>Insecta</taxon>
        <taxon>Pterygota</taxon>
        <taxon>Neoptera</taxon>
        <taxon>Paraneoptera</taxon>
        <taxon>Hemiptera</taxon>
        <taxon>Heteroptera</taxon>
        <taxon>Panheteroptera</taxon>
        <taxon>Cimicomorpha</taxon>
        <taxon>Reduviidae</taxon>
        <taxon>Triatominae</taxon>
        <taxon>Rhodnius</taxon>
    </lineage>
</organism>
<name>T1HXL1_RHOPR</name>
<dbReference type="VEuPathDB" id="VectorBase:RPRC008781"/>